<dbReference type="PANTHER" id="PTHR47985:SF4">
    <property type="entry name" value="SERINE_THREONINE-PROTEIN KINASE PBL27"/>
    <property type="match status" value="1"/>
</dbReference>
<evidence type="ECO:0000313" key="5">
    <source>
        <dbReference type="EMBL" id="MCL7036318.1"/>
    </source>
</evidence>
<dbReference type="GO" id="GO:0005524">
    <property type="term" value="F:ATP binding"/>
    <property type="evidence" value="ECO:0007669"/>
    <property type="project" value="InterPro"/>
</dbReference>
<keyword evidence="2" id="KW-0808">Transferase</keyword>
<evidence type="ECO:0000256" key="2">
    <source>
        <dbReference type="ARBA" id="ARBA00022527"/>
    </source>
</evidence>
<dbReference type="Gene3D" id="1.10.510.10">
    <property type="entry name" value="Transferase(Phosphotransferase) domain 1"/>
    <property type="match status" value="1"/>
</dbReference>
<name>A0AA41VBZ9_PAPNU</name>
<dbReference type="PROSITE" id="PS50011">
    <property type="entry name" value="PROTEIN_KINASE_DOM"/>
    <property type="match status" value="1"/>
</dbReference>
<gene>
    <name evidence="5" type="ORF">MKW94_025149</name>
</gene>
<dbReference type="Gene3D" id="3.30.200.20">
    <property type="entry name" value="Phosphorylase Kinase, domain 1"/>
    <property type="match status" value="1"/>
</dbReference>
<dbReference type="GO" id="GO:0016020">
    <property type="term" value="C:membrane"/>
    <property type="evidence" value="ECO:0007669"/>
    <property type="project" value="UniProtKB-SubCell"/>
</dbReference>
<dbReference type="InterPro" id="IPR001245">
    <property type="entry name" value="Ser-Thr/Tyr_kinase_cat_dom"/>
</dbReference>
<dbReference type="Proteomes" id="UP001177140">
    <property type="component" value="Unassembled WGS sequence"/>
</dbReference>
<accession>A0AA41VBZ9</accession>
<dbReference type="GO" id="GO:0004674">
    <property type="term" value="F:protein serine/threonine kinase activity"/>
    <property type="evidence" value="ECO:0007669"/>
    <property type="project" value="UniProtKB-KW"/>
</dbReference>
<keyword evidence="2" id="KW-0418">Kinase</keyword>
<evidence type="ECO:0000313" key="6">
    <source>
        <dbReference type="Proteomes" id="UP001177140"/>
    </source>
</evidence>
<sequence length="366" mass="41111">MASKKSGLARFFGFAGSSSSDAEGHSTTKITKFKFQELAAATRNFAPELLLGEGPYSGTYKGCLKRGGQVVAVKQFNEERMNDIFGYGYDYQPMFSAVYMHSLLHHPNIVDMIGYCIHGNQIYFVYDFMPLGSLKDYLDVLPPNKKPLDWNTRMKIAAGAAKGLNYLHDKSNPHGNIRPSNILLSEGYEPKLTDFLMFKERVPEVDESNYCRTFRPCTHHAPEFITGFKRTGRSDVYSFGLVLLELITGRMAKINLCLVKWAQRKLVGGEEFTTVADPLLKGQYPEQGLYQALSLTAECLQFSDRRPLIGYVVNVLSNLASEIYDPNAIQINLAGSLAIGNIQKEKLIKQWRHVTVFCSVEVKTQT</sequence>
<keyword evidence="2" id="KW-0723">Serine/threonine-protein kinase</keyword>
<dbReference type="PANTHER" id="PTHR47985">
    <property type="entry name" value="OS07G0668900 PROTEIN"/>
    <property type="match status" value="1"/>
</dbReference>
<evidence type="ECO:0000256" key="1">
    <source>
        <dbReference type="ARBA" id="ARBA00004370"/>
    </source>
</evidence>
<organism evidence="5 6">
    <name type="scientific">Papaver nudicaule</name>
    <name type="common">Iceland poppy</name>
    <dbReference type="NCBI Taxonomy" id="74823"/>
    <lineage>
        <taxon>Eukaryota</taxon>
        <taxon>Viridiplantae</taxon>
        <taxon>Streptophyta</taxon>
        <taxon>Embryophyta</taxon>
        <taxon>Tracheophyta</taxon>
        <taxon>Spermatophyta</taxon>
        <taxon>Magnoliopsida</taxon>
        <taxon>Ranunculales</taxon>
        <taxon>Papaveraceae</taxon>
        <taxon>Papaveroideae</taxon>
        <taxon>Papaver</taxon>
    </lineage>
</organism>
<dbReference type="EMBL" id="JAJJMA010166617">
    <property type="protein sequence ID" value="MCL7036318.1"/>
    <property type="molecule type" value="Genomic_DNA"/>
</dbReference>
<proteinExistence type="predicted"/>
<comment type="caution">
    <text evidence="5">The sequence shown here is derived from an EMBL/GenBank/DDBJ whole genome shotgun (WGS) entry which is preliminary data.</text>
</comment>
<dbReference type="AlphaFoldDB" id="A0AA41VBZ9"/>
<dbReference type="InterPro" id="IPR011009">
    <property type="entry name" value="Kinase-like_dom_sf"/>
</dbReference>
<keyword evidence="3" id="KW-0472">Membrane</keyword>
<reference evidence="5" key="1">
    <citation type="submission" date="2022-03" db="EMBL/GenBank/DDBJ databases">
        <title>A functionally conserved STORR gene fusion in Papaver species that diverged 16.8 million years ago.</title>
        <authorList>
            <person name="Catania T."/>
        </authorList>
    </citation>
    <scope>NUCLEOTIDE SEQUENCE</scope>
    <source>
        <strain evidence="5">S-191538</strain>
    </source>
</reference>
<protein>
    <recommendedName>
        <fullName evidence="4">Protein kinase domain-containing protein</fullName>
    </recommendedName>
</protein>
<evidence type="ECO:0000259" key="4">
    <source>
        <dbReference type="PROSITE" id="PS50011"/>
    </source>
</evidence>
<feature type="domain" description="Protein kinase" evidence="4">
    <location>
        <begin position="45"/>
        <end position="319"/>
    </location>
</feature>
<dbReference type="InterPro" id="IPR000719">
    <property type="entry name" value="Prot_kinase_dom"/>
</dbReference>
<evidence type="ECO:0000256" key="3">
    <source>
        <dbReference type="ARBA" id="ARBA00023136"/>
    </source>
</evidence>
<dbReference type="SUPFAM" id="SSF56112">
    <property type="entry name" value="Protein kinase-like (PK-like)"/>
    <property type="match status" value="1"/>
</dbReference>
<dbReference type="Pfam" id="PF07714">
    <property type="entry name" value="PK_Tyr_Ser-Thr"/>
    <property type="match status" value="1"/>
</dbReference>
<keyword evidence="6" id="KW-1185">Reference proteome</keyword>
<comment type="subcellular location">
    <subcellularLocation>
        <location evidence="1">Membrane</location>
    </subcellularLocation>
</comment>